<feature type="domain" description="NADPH-dependent FMN reductase-like" evidence="4">
    <location>
        <begin position="6"/>
        <end position="160"/>
    </location>
</feature>
<keyword evidence="6" id="KW-1185">Reference proteome</keyword>
<dbReference type="PANTHER" id="PTHR43408">
    <property type="entry name" value="FMN REDUCTASE (NADPH)"/>
    <property type="match status" value="1"/>
</dbReference>
<accession>M0QCX1</accession>
<dbReference type="InterPro" id="IPR029039">
    <property type="entry name" value="Flavoprotein-like_sf"/>
</dbReference>
<dbReference type="EMBL" id="BANX01000001">
    <property type="protein sequence ID" value="GAC66284.1"/>
    <property type="molecule type" value="Genomic_DNA"/>
</dbReference>
<evidence type="ECO:0000256" key="2">
    <source>
        <dbReference type="ARBA" id="ARBA00022643"/>
    </source>
</evidence>
<dbReference type="GO" id="GO:0016491">
    <property type="term" value="F:oxidoreductase activity"/>
    <property type="evidence" value="ECO:0007669"/>
    <property type="project" value="UniProtKB-KW"/>
</dbReference>
<evidence type="ECO:0000313" key="6">
    <source>
        <dbReference type="Proteomes" id="UP000011666"/>
    </source>
</evidence>
<name>M0QCX1_9ACTN</name>
<dbReference type="Pfam" id="PF03358">
    <property type="entry name" value="FMN_red"/>
    <property type="match status" value="1"/>
</dbReference>
<dbReference type="OrthoDB" id="1643408at2"/>
<proteinExistence type="predicted"/>
<dbReference type="STRING" id="1223545.GS4_01_00860"/>
<evidence type="ECO:0000259" key="4">
    <source>
        <dbReference type="Pfam" id="PF03358"/>
    </source>
</evidence>
<dbReference type="AlphaFoldDB" id="M0QCX1"/>
<dbReference type="InterPro" id="IPR005025">
    <property type="entry name" value="FMN_Rdtase-like_dom"/>
</dbReference>
<evidence type="ECO:0000313" key="5">
    <source>
        <dbReference type="EMBL" id="GAC66284.1"/>
    </source>
</evidence>
<dbReference type="InterPro" id="IPR023932">
    <property type="entry name" value="CE1759_FMN_reduct"/>
</dbReference>
<organism evidence="5 6">
    <name type="scientific">Gordonia soli NBRC 108243</name>
    <dbReference type="NCBI Taxonomy" id="1223545"/>
    <lineage>
        <taxon>Bacteria</taxon>
        <taxon>Bacillati</taxon>
        <taxon>Actinomycetota</taxon>
        <taxon>Actinomycetes</taxon>
        <taxon>Mycobacteriales</taxon>
        <taxon>Gordoniaceae</taxon>
        <taxon>Gordonia</taxon>
    </lineage>
</organism>
<sequence length="238" mass="24378">MTVQHVVAVNAGLGDPSSTRMLVDRLVGAVVDEVVLRDAGHPDERPAVEVIDLRDLIADIGDSTAAGFGVRAAGRALAAVHAADALIVASPVFNGSYSGLFKSFVDLVDVDAMAGKPVLIAATGGSPRHSMVLDHAMRPLFAYLRTIVVPTGVYAAAEDWAGTYGDTAVLGDRVRRAAGELVDLMIGRRPRPDAGAVVGSGSGVSGSALGNPEEARQTAVEAAGIANFARLLGAEAQT</sequence>
<keyword evidence="2" id="KW-0288">FMN</keyword>
<dbReference type="InterPro" id="IPR051814">
    <property type="entry name" value="NAD(P)H-dep_FMN_reductase"/>
</dbReference>
<gene>
    <name evidence="5" type="ORF">GS4_01_00860</name>
</gene>
<evidence type="ECO:0000256" key="1">
    <source>
        <dbReference type="ARBA" id="ARBA00022630"/>
    </source>
</evidence>
<dbReference type="RefSeq" id="WP_007616345.1">
    <property type="nucleotide sequence ID" value="NZ_BANX01000001.1"/>
</dbReference>
<dbReference type="eggNOG" id="COG0431">
    <property type="taxonomic scope" value="Bacteria"/>
</dbReference>
<protein>
    <submittedName>
        <fullName evidence="5">Putative NAD(P)H-dependent FMN reductase</fullName>
    </submittedName>
</protein>
<keyword evidence="3" id="KW-0560">Oxidoreductase</keyword>
<dbReference type="SUPFAM" id="SSF52218">
    <property type="entry name" value="Flavoproteins"/>
    <property type="match status" value="1"/>
</dbReference>
<comment type="caution">
    <text evidence="5">The sequence shown here is derived from an EMBL/GenBank/DDBJ whole genome shotgun (WGS) entry which is preliminary data.</text>
</comment>
<dbReference type="Proteomes" id="UP000011666">
    <property type="component" value="Unassembled WGS sequence"/>
</dbReference>
<dbReference type="PANTHER" id="PTHR43408:SF2">
    <property type="entry name" value="FMN REDUCTASE (NADPH)"/>
    <property type="match status" value="1"/>
</dbReference>
<dbReference type="NCBIfam" id="TIGR04037">
    <property type="entry name" value="LLM_duo_CE1759"/>
    <property type="match status" value="1"/>
</dbReference>
<evidence type="ECO:0000256" key="3">
    <source>
        <dbReference type="ARBA" id="ARBA00023002"/>
    </source>
</evidence>
<keyword evidence="1" id="KW-0285">Flavoprotein</keyword>
<reference evidence="5 6" key="1">
    <citation type="submission" date="2013-01" db="EMBL/GenBank/DDBJ databases">
        <title>Whole genome shotgun sequence of Gordonia soli NBRC 108243.</title>
        <authorList>
            <person name="Isaki-Nakamura S."/>
            <person name="Hosoyama A."/>
            <person name="Tsuchikane K."/>
            <person name="Ando Y."/>
            <person name="Baba S."/>
            <person name="Ohji S."/>
            <person name="Hamada M."/>
            <person name="Tamura T."/>
            <person name="Yamazoe A."/>
            <person name="Yamazaki S."/>
            <person name="Fujita N."/>
        </authorList>
    </citation>
    <scope>NUCLEOTIDE SEQUENCE [LARGE SCALE GENOMIC DNA]</scope>
    <source>
        <strain evidence="5 6">NBRC 108243</strain>
    </source>
</reference>
<dbReference type="Gene3D" id="3.40.50.360">
    <property type="match status" value="1"/>
</dbReference>